<gene>
    <name evidence="4" type="ORF">CYJ32_05175</name>
</gene>
<feature type="transmembrane region" description="Helical" evidence="2">
    <location>
        <begin position="534"/>
        <end position="554"/>
    </location>
</feature>
<keyword evidence="2" id="KW-1133">Transmembrane helix</keyword>
<evidence type="ECO:0000256" key="1">
    <source>
        <dbReference type="SAM" id="MobiDB-lite"/>
    </source>
</evidence>
<feature type="transmembrane region" description="Helical" evidence="2">
    <location>
        <begin position="435"/>
        <end position="456"/>
    </location>
</feature>
<evidence type="ECO:0000256" key="2">
    <source>
        <dbReference type="SAM" id="Phobius"/>
    </source>
</evidence>
<protein>
    <recommendedName>
        <fullName evidence="3">Zinc-ribbon domain-containing protein</fullName>
    </recommendedName>
</protein>
<feature type="compositionally biased region" description="Low complexity" evidence="1">
    <location>
        <begin position="78"/>
        <end position="95"/>
    </location>
</feature>
<dbReference type="AlphaFoldDB" id="A0A2I1M452"/>
<dbReference type="InterPro" id="IPR026870">
    <property type="entry name" value="Zinc_ribbon_dom"/>
</dbReference>
<organism evidence="4 5">
    <name type="scientific">Alloscardovia omnicolens</name>
    <dbReference type="NCBI Taxonomy" id="419015"/>
    <lineage>
        <taxon>Bacteria</taxon>
        <taxon>Bacillati</taxon>
        <taxon>Actinomycetota</taxon>
        <taxon>Actinomycetes</taxon>
        <taxon>Bifidobacteriales</taxon>
        <taxon>Bifidobacteriaceae</taxon>
        <taxon>Alloscardovia</taxon>
    </lineage>
</organism>
<feature type="domain" description="Zinc-ribbon" evidence="3">
    <location>
        <begin position="2"/>
        <end position="23"/>
    </location>
</feature>
<feature type="transmembrane region" description="Helical" evidence="2">
    <location>
        <begin position="295"/>
        <end position="324"/>
    </location>
</feature>
<dbReference type="EMBL" id="PKGU01000003">
    <property type="protein sequence ID" value="PKZ14901.1"/>
    <property type="molecule type" value="Genomic_DNA"/>
</dbReference>
<evidence type="ECO:0000313" key="4">
    <source>
        <dbReference type="EMBL" id="PKZ14901.1"/>
    </source>
</evidence>
<feature type="transmembrane region" description="Helical" evidence="2">
    <location>
        <begin position="356"/>
        <end position="376"/>
    </location>
</feature>
<evidence type="ECO:0000259" key="3">
    <source>
        <dbReference type="Pfam" id="PF13240"/>
    </source>
</evidence>
<proteinExistence type="predicted"/>
<feature type="region of interest" description="Disordered" evidence="1">
    <location>
        <begin position="76"/>
        <end position="97"/>
    </location>
</feature>
<dbReference type="Pfam" id="PF13240">
    <property type="entry name" value="Zn_Ribbon_1"/>
    <property type="match status" value="1"/>
</dbReference>
<feature type="compositionally biased region" description="Pro residues" evidence="1">
    <location>
        <begin position="28"/>
        <end position="40"/>
    </location>
</feature>
<reference evidence="4 5" key="1">
    <citation type="submission" date="2017-12" db="EMBL/GenBank/DDBJ databases">
        <title>Phylogenetic diversity of female urinary microbiome.</title>
        <authorList>
            <person name="Thomas-White K."/>
            <person name="Wolfe A.J."/>
        </authorList>
    </citation>
    <scope>NUCLEOTIDE SEQUENCE [LARGE SCALE GENOMIC DNA]</scope>
    <source>
        <strain evidence="4 5">UMB0064</strain>
    </source>
</reference>
<feature type="transmembrane region" description="Helical" evidence="2">
    <location>
        <begin position="217"/>
        <end position="240"/>
    </location>
</feature>
<feature type="region of interest" description="Disordered" evidence="1">
    <location>
        <begin position="28"/>
        <end position="51"/>
    </location>
</feature>
<name>A0A2I1M452_9BIFI</name>
<feature type="transmembrane region" description="Helical" evidence="2">
    <location>
        <begin position="252"/>
        <end position="275"/>
    </location>
</feature>
<feature type="transmembrane region" description="Helical" evidence="2">
    <location>
        <begin position="500"/>
        <end position="522"/>
    </location>
</feature>
<feature type="transmembrane region" description="Helical" evidence="2">
    <location>
        <begin position="130"/>
        <end position="156"/>
    </location>
</feature>
<keyword evidence="2" id="KW-0812">Transmembrane</keyword>
<evidence type="ECO:0000313" key="5">
    <source>
        <dbReference type="Proteomes" id="UP000242263"/>
    </source>
</evidence>
<accession>A0A2I1M452</accession>
<feature type="transmembrane region" description="Helical" evidence="2">
    <location>
        <begin position="638"/>
        <end position="659"/>
    </location>
</feature>
<feature type="transmembrane region" description="Helical" evidence="2">
    <location>
        <begin position="177"/>
        <end position="197"/>
    </location>
</feature>
<dbReference type="RefSeq" id="WP_101541422.1">
    <property type="nucleotide sequence ID" value="NZ_PKGU01000003.1"/>
</dbReference>
<comment type="caution">
    <text evidence="4">The sequence shown here is derived from an EMBL/GenBank/DDBJ whole genome shotgun (WGS) entry which is preliminary data.</text>
</comment>
<keyword evidence="2" id="KW-0472">Membrane</keyword>
<sequence length="957" mass="100865">MFCSQCGAQLDPNARFCGQCGTPTALPDPTPQPVAQPEPTAPVDNSSQSNQPFESTIVNAEVPTEQTQVFNPQSTDYQPVQQQAAPVNPAPVNNASAGTGAAQNLNESVSQVVAVARRSEVFAEKRIKGMAIAAGIGLAAAAVFAALQFILFSFLGSSQTSEILSELPYMSSSVPDNLTSFVGPLSIFGILLTGGVGGSVSVSGGAQGISVAGAVNILFPISLSGVALILGVAFGAYMFGKGLERTKKWTHLWSAMLTGLAVAIAYLLIAFVTAIRLDSGNTAIGGALSSLGASVSITISAATFGTFAMAFIFATLGAWFGFVLAEKHATEKTIVQAAWKWAHQARGFVRTIVESSAMYAAVFTVVAIGLLIYLGVKTHSMMPLSLLSSLPLLAAYAQALSSFGSLRASMGGTSGSNNGGQNFTLAKLAETVSPWLWGLLVLFIVASFYIVLRMIVRNMYDAEYAQWKYAWQAPTTLGLVWIALALFGLRISINAGAMGYGYNVSVGIELWYGVLFAVWLGLLEVASRVLNGVLYPLITVLWSAVVGGTVAVAAEQNEQPAQPVQAETVPVAFAQQPTEVLPSSPVEQDPTVVMPVQNTSMLNEASTVSMAAPAPQPVASNTAPAPVAKPLDPQKKRVLVISAIVIAVLAVLFGAYSIASSTLFGPKNVVNQYVKAVESGNYTQATKLSNLGLSTAQSALLTSTAGKNAEVRISGATVGKSVKNPDGSQTFNVSYNFQNSSQTASVTVKPVGKQFGIFDKWTVTNGLTQTVNVTFAKPFTSVSISGVAVGKANALSEIDYRYTFAIYPGVYSAQAKGTKYIKEFTGKIGANSDLSVTANPTDALEEDINAQVKSVLDECAKSTSPEPEGCPFSSWVSGDSDSYSDLSWSITKYPVIRTIDLEDGSFSFGSGTATLKYRHKDFFDDWTDDSDDNTIYGDGTFTLDGNKLTVKFDNSSW</sequence>
<feature type="transmembrane region" description="Helical" evidence="2">
    <location>
        <begin position="476"/>
        <end position="493"/>
    </location>
</feature>
<dbReference type="Proteomes" id="UP000242263">
    <property type="component" value="Unassembled WGS sequence"/>
</dbReference>
<feature type="transmembrane region" description="Helical" evidence="2">
    <location>
        <begin position="382"/>
        <end position="400"/>
    </location>
</feature>